<dbReference type="PANTHER" id="PTHR21600:SF42">
    <property type="entry name" value="TRNA PSEUDOURIDINE(31) SYNTHASE"/>
    <property type="match status" value="1"/>
</dbReference>
<dbReference type="GO" id="GO:0003723">
    <property type="term" value="F:RNA binding"/>
    <property type="evidence" value="ECO:0007669"/>
    <property type="project" value="InterPro"/>
</dbReference>
<keyword evidence="2" id="KW-0413">Isomerase</keyword>
<reference evidence="4 5" key="1">
    <citation type="journal article" date="2016" name="Proc. Natl. Acad. Sci. U.S.A.">
        <title>Comparative genomics of biotechnologically important yeasts.</title>
        <authorList>
            <person name="Riley R."/>
            <person name="Haridas S."/>
            <person name="Wolfe K.H."/>
            <person name="Lopes M.R."/>
            <person name="Hittinger C.T."/>
            <person name="Goeker M."/>
            <person name="Salamov A.A."/>
            <person name="Wisecaver J.H."/>
            <person name="Long T.M."/>
            <person name="Calvey C.H."/>
            <person name="Aerts A.L."/>
            <person name="Barry K.W."/>
            <person name="Choi C."/>
            <person name="Clum A."/>
            <person name="Coughlan A.Y."/>
            <person name="Deshpande S."/>
            <person name="Douglass A.P."/>
            <person name="Hanson S.J."/>
            <person name="Klenk H.-P."/>
            <person name="LaButti K.M."/>
            <person name="Lapidus A."/>
            <person name="Lindquist E.A."/>
            <person name="Lipzen A.M."/>
            <person name="Meier-Kolthoff J.P."/>
            <person name="Ohm R.A."/>
            <person name="Otillar R.P."/>
            <person name="Pangilinan J.L."/>
            <person name="Peng Y."/>
            <person name="Rokas A."/>
            <person name="Rosa C.A."/>
            <person name="Scheuner C."/>
            <person name="Sibirny A.A."/>
            <person name="Slot J.C."/>
            <person name="Stielow J.B."/>
            <person name="Sun H."/>
            <person name="Kurtzman C.P."/>
            <person name="Blackwell M."/>
            <person name="Grigoriev I.V."/>
            <person name="Jeffries T.W."/>
        </authorList>
    </citation>
    <scope>NUCLEOTIDE SEQUENCE [LARGE SCALE GENOMIC DNA]</scope>
    <source>
        <strain evidence="4 5">DSM 6958</strain>
    </source>
</reference>
<evidence type="ECO:0000313" key="4">
    <source>
        <dbReference type="EMBL" id="ODQ66285.1"/>
    </source>
</evidence>
<dbReference type="NCBIfam" id="TIGR00005">
    <property type="entry name" value="rluA_subfam"/>
    <property type="match status" value="1"/>
</dbReference>
<dbReference type="CDD" id="cd02557">
    <property type="entry name" value="PseudoU_synth_ScRIB2"/>
    <property type="match status" value="1"/>
</dbReference>
<dbReference type="PANTHER" id="PTHR21600">
    <property type="entry name" value="MITOCHONDRIAL RNA PSEUDOURIDINE SYNTHASE"/>
    <property type="match status" value="1"/>
</dbReference>
<sequence>MTKYLIQGGLRKVVPEYDIISTFVKDRWRDRSVLEVLSTELKNRDEAYYHSQILAEKIKVRRGKNRKGANLVTYSGVSLLEPVFLLQNSDILERTIHRHEPPVHVGYNADGRIDIIHEDDEICVINKPSGIPCHPTANYYHNTITEILRAQSNGQMLYLCHRLDKLTSGILIMAKSSEAAAKVTKMIKERSVQKEYLARVRGNFPNTSTNSHDNIQEGGDIVVDLPTYVLRTNRSFENCMDEFKPAKTIFRRLSYRSDDDTSMVFCKPLTGRTHQIRLHLQMLGYPIVNDPVYGDRERKCDNLYKWKTLLEKGKENGHPLIDSSLIDAARLEYESIRGRKDVKRELLMNNEVCQECEGNLFYDPDPNELVLWLHALRYYATDESWRFETETPKWAKD</sequence>
<comment type="catalytic activity">
    <reaction evidence="2">
        <text>a uridine in RNA = a pseudouridine in RNA</text>
        <dbReference type="Rhea" id="RHEA:48348"/>
        <dbReference type="Rhea" id="RHEA-COMP:12068"/>
        <dbReference type="Rhea" id="RHEA-COMP:12069"/>
        <dbReference type="ChEBI" id="CHEBI:65314"/>
        <dbReference type="ChEBI" id="CHEBI:65315"/>
    </reaction>
</comment>
<gene>
    <name evidence="4" type="ORF">NADFUDRAFT_50205</name>
</gene>
<dbReference type="GO" id="GO:0009982">
    <property type="term" value="F:pseudouridine synthase activity"/>
    <property type="evidence" value="ECO:0007669"/>
    <property type="project" value="InterPro"/>
</dbReference>
<evidence type="ECO:0000259" key="3">
    <source>
        <dbReference type="Pfam" id="PF00849"/>
    </source>
</evidence>
<dbReference type="EC" id="5.4.99.-" evidence="2"/>
<evidence type="ECO:0000313" key="5">
    <source>
        <dbReference type="Proteomes" id="UP000095009"/>
    </source>
</evidence>
<evidence type="ECO:0000256" key="2">
    <source>
        <dbReference type="RuleBase" id="RU362028"/>
    </source>
</evidence>
<feature type="domain" description="Pseudouridine synthase RsuA/RluA-like" evidence="3">
    <location>
        <begin position="122"/>
        <end position="281"/>
    </location>
</feature>
<organism evidence="4 5">
    <name type="scientific">Nadsonia fulvescens var. elongata DSM 6958</name>
    <dbReference type="NCBI Taxonomy" id="857566"/>
    <lineage>
        <taxon>Eukaryota</taxon>
        <taxon>Fungi</taxon>
        <taxon>Dikarya</taxon>
        <taxon>Ascomycota</taxon>
        <taxon>Saccharomycotina</taxon>
        <taxon>Dipodascomycetes</taxon>
        <taxon>Dipodascales</taxon>
        <taxon>Dipodascales incertae sedis</taxon>
        <taxon>Nadsonia</taxon>
    </lineage>
</organism>
<dbReference type="InterPro" id="IPR006225">
    <property type="entry name" value="PsdUridine_synth_RluC/D"/>
</dbReference>
<dbReference type="InterPro" id="IPR006145">
    <property type="entry name" value="PsdUridine_synth_RsuA/RluA"/>
</dbReference>
<name>A0A1E3PLI1_9ASCO</name>
<dbReference type="PROSITE" id="PS01129">
    <property type="entry name" value="PSI_RLU"/>
    <property type="match status" value="1"/>
</dbReference>
<keyword evidence="5" id="KW-1185">Reference proteome</keyword>
<proteinExistence type="inferred from homology"/>
<dbReference type="Gene3D" id="3.30.2350.10">
    <property type="entry name" value="Pseudouridine synthase"/>
    <property type="match status" value="1"/>
</dbReference>
<protein>
    <recommendedName>
        <fullName evidence="2">Pseudouridine synthase</fullName>
        <ecNumber evidence="2">5.4.99.-</ecNumber>
    </recommendedName>
</protein>
<accession>A0A1E3PLI1</accession>
<dbReference type="STRING" id="857566.A0A1E3PLI1"/>
<feature type="active site" evidence="1">
    <location>
        <position position="164"/>
    </location>
</feature>
<evidence type="ECO:0000256" key="1">
    <source>
        <dbReference type="PIRSR" id="PIRSR606225-1"/>
    </source>
</evidence>
<dbReference type="OrthoDB" id="424794at2759"/>
<dbReference type="Pfam" id="PF00849">
    <property type="entry name" value="PseudoU_synth_2"/>
    <property type="match status" value="1"/>
</dbReference>
<dbReference type="InterPro" id="IPR006224">
    <property type="entry name" value="PsdUridine_synth_RluA-like_CS"/>
</dbReference>
<dbReference type="GO" id="GO:0000455">
    <property type="term" value="P:enzyme-directed rRNA pseudouridine synthesis"/>
    <property type="evidence" value="ECO:0007669"/>
    <property type="project" value="TreeGrafter"/>
</dbReference>
<dbReference type="InterPro" id="IPR050188">
    <property type="entry name" value="RluA_PseudoU_synthase"/>
</dbReference>
<dbReference type="Proteomes" id="UP000095009">
    <property type="component" value="Unassembled WGS sequence"/>
</dbReference>
<dbReference type="AlphaFoldDB" id="A0A1E3PLI1"/>
<dbReference type="SUPFAM" id="SSF55120">
    <property type="entry name" value="Pseudouridine synthase"/>
    <property type="match status" value="1"/>
</dbReference>
<dbReference type="EMBL" id="KV454408">
    <property type="protein sequence ID" value="ODQ66285.1"/>
    <property type="molecule type" value="Genomic_DNA"/>
</dbReference>
<dbReference type="InterPro" id="IPR020103">
    <property type="entry name" value="PsdUridine_synth_cat_dom_sf"/>
</dbReference>
<comment type="similarity">
    <text evidence="2">Belongs to the pseudouridine synthase RluA family.</text>
</comment>
<comment type="function">
    <text evidence="2">Responsible for synthesis of pseudouridine from uracil.</text>
</comment>